<dbReference type="AlphaFoldDB" id="A0A1I7XAN1"/>
<protein>
    <submittedName>
        <fullName evidence="2">DUF1330 domain-containing protein</fullName>
    </submittedName>
</protein>
<reference evidence="2" key="1">
    <citation type="submission" date="2016-11" db="UniProtKB">
        <authorList>
            <consortium name="WormBaseParasite"/>
        </authorList>
    </citation>
    <scope>IDENTIFICATION</scope>
</reference>
<sequence length="53" mass="6039">MDWSSTATLFSVIEADIDPAKKSFYADYIEGVVDKVVPTKYLIKQNMCSESRF</sequence>
<organism evidence="1 2">
    <name type="scientific">Heterorhabditis bacteriophora</name>
    <name type="common">Entomopathogenic nematode worm</name>
    <dbReference type="NCBI Taxonomy" id="37862"/>
    <lineage>
        <taxon>Eukaryota</taxon>
        <taxon>Metazoa</taxon>
        <taxon>Ecdysozoa</taxon>
        <taxon>Nematoda</taxon>
        <taxon>Chromadorea</taxon>
        <taxon>Rhabditida</taxon>
        <taxon>Rhabditina</taxon>
        <taxon>Rhabditomorpha</taxon>
        <taxon>Strongyloidea</taxon>
        <taxon>Heterorhabditidae</taxon>
        <taxon>Heterorhabditis</taxon>
    </lineage>
</organism>
<evidence type="ECO:0000313" key="1">
    <source>
        <dbReference type="Proteomes" id="UP000095283"/>
    </source>
</evidence>
<dbReference type="Proteomes" id="UP000095283">
    <property type="component" value="Unplaced"/>
</dbReference>
<accession>A0A1I7XAN1</accession>
<name>A0A1I7XAN1_HETBA</name>
<proteinExistence type="predicted"/>
<evidence type="ECO:0000313" key="2">
    <source>
        <dbReference type="WBParaSite" id="Hba_14746"/>
    </source>
</evidence>
<keyword evidence="1" id="KW-1185">Reference proteome</keyword>
<dbReference type="WBParaSite" id="Hba_14746">
    <property type="protein sequence ID" value="Hba_14746"/>
    <property type="gene ID" value="Hba_14746"/>
</dbReference>